<dbReference type="InterPro" id="IPR036291">
    <property type="entry name" value="NAD(P)-bd_dom_sf"/>
</dbReference>
<comment type="caution">
    <text evidence="4">The sequence shown here is derived from an EMBL/GenBank/DDBJ whole genome shotgun (WGS) entry which is preliminary data.</text>
</comment>
<name>A0A7C2JZ52_9PLAN</name>
<feature type="domain" description="3-beta hydroxysteroid dehydrogenase/isomerase" evidence="3">
    <location>
        <begin position="4"/>
        <end position="240"/>
    </location>
</feature>
<evidence type="ECO:0000256" key="2">
    <source>
        <dbReference type="ARBA" id="ARBA00023002"/>
    </source>
</evidence>
<dbReference type="PANTHER" id="PTHR43245">
    <property type="entry name" value="BIFUNCTIONAL POLYMYXIN RESISTANCE PROTEIN ARNA"/>
    <property type="match status" value="1"/>
</dbReference>
<dbReference type="SUPFAM" id="SSF51735">
    <property type="entry name" value="NAD(P)-binding Rossmann-fold domains"/>
    <property type="match status" value="1"/>
</dbReference>
<gene>
    <name evidence="4" type="ORF">ENQ76_03305</name>
</gene>
<dbReference type="PANTHER" id="PTHR43245:SF51">
    <property type="entry name" value="SHORT CHAIN DEHYDROGENASE_REDUCTASE FAMILY 42E, MEMBER 2"/>
    <property type="match status" value="1"/>
</dbReference>
<keyword evidence="2" id="KW-0560">Oxidoreductase</keyword>
<dbReference type="InterPro" id="IPR050177">
    <property type="entry name" value="Lipid_A_modif_metabolic_enz"/>
</dbReference>
<evidence type="ECO:0000256" key="1">
    <source>
        <dbReference type="ARBA" id="ARBA00009219"/>
    </source>
</evidence>
<dbReference type="InterPro" id="IPR002225">
    <property type="entry name" value="3Beta_OHSteriod_DH/Estase"/>
</dbReference>
<evidence type="ECO:0000259" key="3">
    <source>
        <dbReference type="Pfam" id="PF01073"/>
    </source>
</evidence>
<dbReference type="Pfam" id="PF01073">
    <property type="entry name" value="3Beta_HSD"/>
    <property type="match status" value="1"/>
</dbReference>
<organism evidence="4">
    <name type="scientific">Schlesneria paludicola</name>
    <dbReference type="NCBI Taxonomy" id="360056"/>
    <lineage>
        <taxon>Bacteria</taxon>
        <taxon>Pseudomonadati</taxon>
        <taxon>Planctomycetota</taxon>
        <taxon>Planctomycetia</taxon>
        <taxon>Planctomycetales</taxon>
        <taxon>Planctomycetaceae</taxon>
        <taxon>Schlesneria</taxon>
    </lineage>
</organism>
<dbReference type="EMBL" id="DSOK01000104">
    <property type="protein sequence ID" value="HEN14483.1"/>
    <property type="molecule type" value="Genomic_DNA"/>
</dbReference>
<dbReference type="GO" id="GO:0006694">
    <property type="term" value="P:steroid biosynthetic process"/>
    <property type="evidence" value="ECO:0007669"/>
    <property type="project" value="InterPro"/>
</dbReference>
<dbReference type="GO" id="GO:0016616">
    <property type="term" value="F:oxidoreductase activity, acting on the CH-OH group of donors, NAD or NADP as acceptor"/>
    <property type="evidence" value="ECO:0007669"/>
    <property type="project" value="InterPro"/>
</dbReference>
<comment type="similarity">
    <text evidence="1">Belongs to the 3-beta-HSD family.</text>
</comment>
<dbReference type="Gene3D" id="3.40.50.720">
    <property type="entry name" value="NAD(P)-binding Rossmann-like Domain"/>
    <property type="match status" value="1"/>
</dbReference>
<evidence type="ECO:0000313" key="4">
    <source>
        <dbReference type="EMBL" id="HEN14483.1"/>
    </source>
</evidence>
<sequence length="331" mass="35474">MRVLVTGGGGFLGSALCRALVARGDAVRSLARSEYPELAALGVECHRGDVADEAATSRAVEGCDAVCHVAAKAGVWGPFIEYHRANVIGTQHVIAACQKHGVPKLVYTSSPSVVYAGGDECGIDESVPYPERYLTHYPKTKAEAERLVLAANGESLATVALRPHLIWGPGDNHLVPRLLAKAKAGKLRRVGTGKNVVDTTYIDNAVQAHVAALDRLHPQGACAGKAYFIANDQTQPLWDLIDRMLACGNAPPVTRHISATTAYVAGAWLELVYGALWLTTEPPMTRFVARQLATSHWYNLAAAKRDLGYAPSVTVDEGLVRLRAWLSARPP</sequence>
<reference evidence="4" key="1">
    <citation type="journal article" date="2020" name="mSystems">
        <title>Genome- and Community-Level Interaction Insights into Carbon Utilization and Element Cycling Functions of Hydrothermarchaeota in Hydrothermal Sediment.</title>
        <authorList>
            <person name="Zhou Z."/>
            <person name="Liu Y."/>
            <person name="Xu W."/>
            <person name="Pan J."/>
            <person name="Luo Z.H."/>
            <person name="Li M."/>
        </authorList>
    </citation>
    <scope>NUCLEOTIDE SEQUENCE [LARGE SCALE GENOMIC DNA]</scope>
    <source>
        <strain evidence="4">SpSt-339</strain>
    </source>
</reference>
<protein>
    <submittedName>
        <fullName evidence="4">NAD-dependent epimerase/dehydratase family protein</fullName>
    </submittedName>
</protein>
<proteinExistence type="inferred from homology"/>
<dbReference type="AlphaFoldDB" id="A0A7C2JZ52"/>
<accession>A0A7C2JZ52</accession>